<feature type="region of interest" description="Disordered" evidence="3">
    <location>
        <begin position="1"/>
        <end position="27"/>
    </location>
</feature>
<sequence length="463" mass="51408">MASNLPVAMPPLSSPIPDRTHSSQSSQLRQVLNPYDSLHHFLHKATDGHLPSKPDFISAMKACTSISNIPLGRTIHAHITKSGLGTDKFVATSLISFYSVSGLLISARQLFDGIPHKDVVLRTSMLAGYAENGNITDARKLFDDFPERDLVAWNAMLSCYLRCGFPEETLTLFQEMQIGKVSPNEVTLIIALSACSQIGCLALGEWIHAFIHKFFRTHKSTKLINAIVHMYAKCGRLDIALEIFISQENKNLESWNTLLTGFAVHGFAETSFSLFSQMIRIGVFPDRITLLALLISCNHAGMVIDAIRCFMIFTEVYDVQSGTEHYGCLVDALCRKGYLEEASMLIEAMPFEPNASVWGALLRGCLTYKNHELGLEAAKRLLELEPCEEGRYIALSNLISMIGEVEDVMRIRKMMIDLGIRQSSGVSSIEAGGEVHKFLSGDRSHIQSMDIYATIDSIHSNMR</sequence>
<evidence type="ECO:0000256" key="3">
    <source>
        <dbReference type="SAM" id="MobiDB-lite"/>
    </source>
</evidence>
<dbReference type="Proteomes" id="UP001552299">
    <property type="component" value="Unassembled WGS sequence"/>
</dbReference>
<proteinExistence type="predicted"/>
<evidence type="ECO:0000256" key="2">
    <source>
        <dbReference type="PROSITE-ProRule" id="PRU00708"/>
    </source>
</evidence>
<gene>
    <name evidence="4" type="ORF">M5K25_013769</name>
</gene>
<dbReference type="PANTHER" id="PTHR47926">
    <property type="entry name" value="PENTATRICOPEPTIDE REPEAT-CONTAINING PROTEIN"/>
    <property type="match status" value="1"/>
</dbReference>
<feature type="repeat" description="PPR" evidence="2">
    <location>
        <begin position="251"/>
        <end position="285"/>
    </location>
</feature>
<feature type="repeat" description="PPR" evidence="2">
    <location>
        <begin position="149"/>
        <end position="183"/>
    </location>
</feature>
<accession>A0ABD0UUC1</accession>
<evidence type="ECO:0000313" key="5">
    <source>
        <dbReference type="Proteomes" id="UP001552299"/>
    </source>
</evidence>
<comment type="caution">
    <text evidence="4">The sequence shown here is derived from an EMBL/GenBank/DDBJ whole genome shotgun (WGS) entry which is preliminary data.</text>
</comment>
<dbReference type="InterPro" id="IPR002885">
    <property type="entry name" value="PPR_rpt"/>
</dbReference>
<evidence type="ECO:0000256" key="1">
    <source>
        <dbReference type="ARBA" id="ARBA00022737"/>
    </source>
</evidence>
<protein>
    <recommendedName>
        <fullName evidence="6">Pentatricopeptide repeat-containing protein</fullName>
    </recommendedName>
</protein>
<organism evidence="4 5">
    <name type="scientific">Dendrobium thyrsiflorum</name>
    <name type="common">Pinecone-like raceme dendrobium</name>
    <name type="synonym">Orchid</name>
    <dbReference type="NCBI Taxonomy" id="117978"/>
    <lineage>
        <taxon>Eukaryota</taxon>
        <taxon>Viridiplantae</taxon>
        <taxon>Streptophyta</taxon>
        <taxon>Embryophyta</taxon>
        <taxon>Tracheophyta</taxon>
        <taxon>Spermatophyta</taxon>
        <taxon>Magnoliopsida</taxon>
        <taxon>Liliopsida</taxon>
        <taxon>Asparagales</taxon>
        <taxon>Orchidaceae</taxon>
        <taxon>Epidendroideae</taxon>
        <taxon>Malaxideae</taxon>
        <taxon>Dendrobiinae</taxon>
        <taxon>Dendrobium</taxon>
    </lineage>
</organism>
<dbReference type="Gene3D" id="1.25.40.10">
    <property type="entry name" value="Tetratricopeptide repeat domain"/>
    <property type="match status" value="2"/>
</dbReference>
<dbReference type="PANTHER" id="PTHR47926:SF384">
    <property type="entry name" value="DYW DOMAIN-CONTAINING PROTEIN"/>
    <property type="match status" value="1"/>
</dbReference>
<dbReference type="Pfam" id="PF01535">
    <property type="entry name" value="PPR"/>
    <property type="match status" value="4"/>
</dbReference>
<dbReference type="InterPro" id="IPR046848">
    <property type="entry name" value="E_motif"/>
</dbReference>
<name>A0ABD0UUC1_DENTH</name>
<evidence type="ECO:0000313" key="4">
    <source>
        <dbReference type="EMBL" id="KAL0916274.1"/>
    </source>
</evidence>
<dbReference type="InterPro" id="IPR046960">
    <property type="entry name" value="PPR_At4g14850-like_plant"/>
</dbReference>
<dbReference type="PROSITE" id="PS51375">
    <property type="entry name" value="PPR"/>
    <property type="match status" value="2"/>
</dbReference>
<dbReference type="InterPro" id="IPR011990">
    <property type="entry name" value="TPR-like_helical_dom_sf"/>
</dbReference>
<dbReference type="EMBL" id="JANQDX010000011">
    <property type="protein sequence ID" value="KAL0916274.1"/>
    <property type="molecule type" value="Genomic_DNA"/>
</dbReference>
<dbReference type="Pfam" id="PF13041">
    <property type="entry name" value="PPR_2"/>
    <property type="match status" value="1"/>
</dbReference>
<keyword evidence="5" id="KW-1185">Reference proteome</keyword>
<dbReference type="NCBIfam" id="TIGR00756">
    <property type="entry name" value="PPR"/>
    <property type="match status" value="2"/>
</dbReference>
<dbReference type="FunFam" id="1.25.40.10:FF:000090">
    <property type="entry name" value="Pentatricopeptide repeat-containing protein, chloroplastic"/>
    <property type="match status" value="1"/>
</dbReference>
<dbReference type="FunFam" id="1.25.40.10:FF:000348">
    <property type="entry name" value="Pentatricopeptide repeat-containing protein chloroplastic"/>
    <property type="match status" value="1"/>
</dbReference>
<dbReference type="Pfam" id="PF20431">
    <property type="entry name" value="E_motif"/>
    <property type="match status" value="1"/>
</dbReference>
<keyword evidence="1" id="KW-0677">Repeat</keyword>
<reference evidence="4 5" key="1">
    <citation type="journal article" date="2024" name="Plant Biotechnol. J.">
        <title>Dendrobium thyrsiflorum genome and its molecular insights into genes involved in important horticultural traits.</title>
        <authorList>
            <person name="Chen B."/>
            <person name="Wang J.Y."/>
            <person name="Zheng P.J."/>
            <person name="Li K.L."/>
            <person name="Liang Y.M."/>
            <person name="Chen X.F."/>
            <person name="Zhang C."/>
            <person name="Zhao X."/>
            <person name="He X."/>
            <person name="Zhang G.Q."/>
            <person name="Liu Z.J."/>
            <person name="Xu Q."/>
        </authorList>
    </citation>
    <scope>NUCLEOTIDE SEQUENCE [LARGE SCALE GENOMIC DNA]</scope>
    <source>
        <strain evidence="4">GZMU011</strain>
    </source>
</reference>
<dbReference type="AlphaFoldDB" id="A0ABD0UUC1"/>
<evidence type="ECO:0008006" key="6">
    <source>
        <dbReference type="Google" id="ProtNLM"/>
    </source>
</evidence>